<evidence type="ECO:0000256" key="2">
    <source>
        <dbReference type="ARBA" id="ARBA00023125"/>
    </source>
</evidence>
<dbReference type="SUPFAM" id="SSF52172">
    <property type="entry name" value="CheY-like"/>
    <property type="match status" value="1"/>
</dbReference>
<dbReference type="KEGG" id="glo:Glov_1571"/>
<dbReference type="InterPro" id="IPR000792">
    <property type="entry name" value="Tscrpt_reg_LuxR_C"/>
</dbReference>
<dbReference type="SMART" id="SM00421">
    <property type="entry name" value="HTH_LUXR"/>
    <property type="match status" value="1"/>
</dbReference>
<dbReference type="EMBL" id="CP001089">
    <property type="protein sequence ID" value="ACD95287.1"/>
    <property type="molecule type" value="Genomic_DNA"/>
</dbReference>
<evidence type="ECO:0000256" key="1">
    <source>
        <dbReference type="ARBA" id="ARBA00022553"/>
    </source>
</evidence>
<feature type="modified residue" description="4-aspartylphosphate" evidence="3">
    <location>
        <position position="66"/>
    </location>
</feature>
<name>B3E9L1_TRIL1</name>
<sequence length="223" mass="25042">MELETNSKKTMKTILIIDDHTMFRQALRSMLMERMPAGTITCDDAGSAAAARDKLAHQDFDLIVLDIGMLHTNGMELLPELKSCYPALPVLMLSMYPEEQFALQTLKLGASGYLTKQEAADELLTAIEKCLAGERYLSSSFSSLLISQVLQHCKAEELPHTRLSRREMEIFRLLARGYMLKRIANDLGLSIKTVSTYKVRLSAKMGFKDNAALIRYAVAYQLN</sequence>
<dbReference type="InterPro" id="IPR011006">
    <property type="entry name" value="CheY-like_superfamily"/>
</dbReference>
<keyword evidence="2" id="KW-0238">DNA-binding</keyword>
<evidence type="ECO:0000313" key="6">
    <source>
        <dbReference type="EMBL" id="ACD95287.1"/>
    </source>
</evidence>
<dbReference type="eggNOG" id="COG2197">
    <property type="taxonomic scope" value="Bacteria"/>
</dbReference>
<keyword evidence="1 3" id="KW-0597">Phosphoprotein</keyword>
<evidence type="ECO:0000259" key="5">
    <source>
        <dbReference type="PROSITE" id="PS50110"/>
    </source>
</evidence>
<dbReference type="InterPro" id="IPR039420">
    <property type="entry name" value="WalR-like"/>
</dbReference>
<protein>
    <submittedName>
        <fullName evidence="6">Two component transcriptional regulator, LuxR family</fullName>
    </submittedName>
</protein>
<gene>
    <name evidence="6" type="ordered locus">Glov_1571</name>
</gene>
<dbReference type="PRINTS" id="PR00038">
    <property type="entry name" value="HTHLUXR"/>
</dbReference>
<dbReference type="PANTHER" id="PTHR43214">
    <property type="entry name" value="TWO-COMPONENT RESPONSE REGULATOR"/>
    <property type="match status" value="1"/>
</dbReference>
<dbReference type="CDD" id="cd17535">
    <property type="entry name" value="REC_NarL-like"/>
    <property type="match status" value="1"/>
</dbReference>
<feature type="domain" description="Response regulatory" evidence="5">
    <location>
        <begin position="13"/>
        <end position="131"/>
    </location>
</feature>
<dbReference type="STRING" id="398767.Glov_1571"/>
<feature type="domain" description="HTH luxR-type" evidence="4">
    <location>
        <begin position="156"/>
        <end position="221"/>
    </location>
</feature>
<evidence type="ECO:0000259" key="4">
    <source>
        <dbReference type="PROSITE" id="PS50043"/>
    </source>
</evidence>
<dbReference type="PROSITE" id="PS50110">
    <property type="entry name" value="RESPONSE_REGULATORY"/>
    <property type="match status" value="1"/>
</dbReference>
<dbReference type="CDD" id="cd06170">
    <property type="entry name" value="LuxR_C_like"/>
    <property type="match status" value="1"/>
</dbReference>
<evidence type="ECO:0000313" key="7">
    <source>
        <dbReference type="Proteomes" id="UP000002420"/>
    </source>
</evidence>
<dbReference type="GO" id="GO:0000160">
    <property type="term" value="P:phosphorelay signal transduction system"/>
    <property type="evidence" value="ECO:0007669"/>
    <property type="project" value="InterPro"/>
</dbReference>
<dbReference type="InterPro" id="IPR001789">
    <property type="entry name" value="Sig_transdc_resp-reg_receiver"/>
</dbReference>
<organism evidence="6 7">
    <name type="scientific">Trichlorobacter lovleyi (strain ATCC BAA-1151 / DSM 17278 / SZ)</name>
    <name type="common">Geobacter lovleyi</name>
    <dbReference type="NCBI Taxonomy" id="398767"/>
    <lineage>
        <taxon>Bacteria</taxon>
        <taxon>Pseudomonadati</taxon>
        <taxon>Thermodesulfobacteriota</taxon>
        <taxon>Desulfuromonadia</taxon>
        <taxon>Geobacterales</taxon>
        <taxon>Geobacteraceae</taxon>
        <taxon>Trichlorobacter</taxon>
    </lineage>
</organism>
<reference evidence="6 7" key="1">
    <citation type="submission" date="2008-05" db="EMBL/GenBank/DDBJ databases">
        <title>Complete sequence of chromosome of Geobacter lovleyi SZ.</title>
        <authorList>
            <consortium name="US DOE Joint Genome Institute"/>
            <person name="Lucas S."/>
            <person name="Copeland A."/>
            <person name="Lapidus A."/>
            <person name="Glavina del Rio T."/>
            <person name="Dalin E."/>
            <person name="Tice H."/>
            <person name="Bruce D."/>
            <person name="Goodwin L."/>
            <person name="Pitluck S."/>
            <person name="Chertkov O."/>
            <person name="Meincke L."/>
            <person name="Brettin T."/>
            <person name="Detter J.C."/>
            <person name="Han C."/>
            <person name="Tapia R."/>
            <person name="Kuske C.R."/>
            <person name="Schmutz J."/>
            <person name="Larimer F."/>
            <person name="Land M."/>
            <person name="Hauser L."/>
            <person name="Kyrpides N."/>
            <person name="Mikhailova N."/>
            <person name="Sung Y."/>
            <person name="Fletcher K.E."/>
            <person name="Ritalahti K.M."/>
            <person name="Loeffler F.E."/>
            <person name="Richardson P."/>
        </authorList>
    </citation>
    <scope>NUCLEOTIDE SEQUENCE [LARGE SCALE GENOMIC DNA]</scope>
    <source>
        <strain evidence="7">ATCC BAA-1151 / DSM 17278 / SZ</strain>
    </source>
</reference>
<dbReference type="GO" id="GO:0006355">
    <property type="term" value="P:regulation of DNA-templated transcription"/>
    <property type="evidence" value="ECO:0007669"/>
    <property type="project" value="InterPro"/>
</dbReference>
<dbReference type="Pfam" id="PF00072">
    <property type="entry name" value="Response_reg"/>
    <property type="match status" value="1"/>
</dbReference>
<evidence type="ECO:0000256" key="3">
    <source>
        <dbReference type="PROSITE-ProRule" id="PRU00169"/>
    </source>
</evidence>
<dbReference type="PROSITE" id="PS50043">
    <property type="entry name" value="HTH_LUXR_2"/>
    <property type="match status" value="1"/>
</dbReference>
<dbReference type="Proteomes" id="UP000002420">
    <property type="component" value="Chromosome"/>
</dbReference>
<dbReference type="GO" id="GO:0003677">
    <property type="term" value="F:DNA binding"/>
    <property type="evidence" value="ECO:0007669"/>
    <property type="project" value="UniProtKB-KW"/>
</dbReference>
<dbReference type="HOGENOM" id="CLU_000445_90_1_7"/>
<dbReference type="SMART" id="SM00448">
    <property type="entry name" value="REC"/>
    <property type="match status" value="1"/>
</dbReference>
<dbReference type="AlphaFoldDB" id="B3E9L1"/>
<accession>B3E9L1</accession>
<keyword evidence="7" id="KW-1185">Reference proteome</keyword>
<dbReference type="Pfam" id="PF00196">
    <property type="entry name" value="GerE"/>
    <property type="match status" value="1"/>
</dbReference>
<dbReference type="Gene3D" id="3.40.50.2300">
    <property type="match status" value="1"/>
</dbReference>
<dbReference type="InterPro" id="IPR058245">
    <property type="entry name" value="NreC/VraR/RcsB-like_REC"/>
</dbReference>
<proteinExistence type="predicted"/>